<dbReference type="CDD" id="cd03784">
    <property type="entry name" value="GT1_Gtf-like"/>
    <property type="match status" value="1"/>
</dbReference>
<evidence type="ECO:0000256" key="4">
    <source>
        <dbReference type="ARBA" id="ARBA00023194"/>
    </source>
</evidence>
<keyword evidence="8" id="KW-1185">Reference proteome</keyword>
<dbReference type="GO" id="GO:0008194">
    <property type="term" value="F:UDP-glycosyltransferase activity"/>
    <property type="evidence" value="ECO:0007669"/>
    <property type="project" value="InterPro"/>
</dbReference>
<feature type="domain" description="Erythromycin biosynthesis protein CIII-like C-terminal" evidence="5">
    <location>
        <begin position="273"/>
        <end position="415"/>
    </location>
</feature>
<dbReference type="Pfam" id="PF06722">
    <property type="entry name" value="EryCIII-like_C"/>
    <property type="match status" value="1"/>
</dbReference>
<evidence type="ECO:0000313" key="7">
    <source>
        <dbReference type="EMBL" id="ASU81862.1"/>
    </source>
</evidence>
<dbReference type="GO" id="GO:0016758">
    <property type="term" value="F:hexosyltransferase activity"/>
    <property type="evidence" value="ECO:0007669"/>
    <property type="project" value="UniProtKB-ARBA"/>
</dbReference>
<dbReference type="GO" id="GO:0017000">
    <property type="term" value="P:antibiotic biosynthetic process"/>
    <property type="evidence" value="ECO:0007669"/>
    <property type="project" value="UniProtKB-KW"/>
</dbReference>
<evidence type="ECO:0000256" key="3">
    <source>
        <dbReference type="ARBA" id="ARBA00022679"/>
    </source>
</evidence>
<name>A0A223S151_9ACTN</name>
<proteinExistence type="inferred from homology"/>
<keyword evidence="3 7" id="KW-0808">Transferase</keyword>
<feature type="domain" description="Erythromycin biosynthesis protein CIII-like N-terminal" evidence="6">
    <location>
        <begin position="22"/>
        <end position="256"/>
    </location>
</feature>
<dbReference type="OrthoDB" id="5488434at2"/>
<dbReference type="InterPro" id="IPR010610">
    <property type="entry name" value="EryCIII-like_C"/>
</dbReference>
<gene>
    <name evidence="7" type="ORF">CDO52_02825</name>
</gene>
<sequence>MRVLLTSFSVASHYHNLVPLAWALAAAGHEVRVASQPALTEAILHSGMVPAPVGQDHAISDLRDHIVNRTGQADVQAPRMPDDMEAPLTWDDVLGFETVATSLVLSLINNDPTIDDLVAFTREWQPDLVIWEQLFYAGGIAAHAAGVPHARVLWSLDFHESARRHFLRLRAQQPAAHHEDPLAEWLTWTLDRFDTPYADNVSTGHLTIDATIPRSMRLPVEPHTIGMRYLPYNGPASVPDWVSEPVDKPRVCLTLGLTAREGLGGNAVSVADLMEAMADLDIELIATLDDDQVAELGGVPANTRAVPFVPLHALMPTCSAIIHHGGTGAFGSALINGVPQLMVADQWDMPVKARVFAETGAGIFIRPDDLTPEGVRDGVIAMLNEPSYAREAQRLQREKLSEPTPAELVAELEHLALRHRDPVVGPIGG</sequence>
<dbReference type="InterPro" id="IPR050426">
    <property type="entry name" value="Glycosyltransferase_28"/>
</dbReference>
<dbReference type="EMBL" id="CP022753">
    <property type="protein sequence ID" value="ASU81862.1"/>
    <property type="molecule type" value="Genomic_DNA"/>
</dbReference>
<evidence type="ECO:0000259" key="5">
    <source>
        <dbReference type="Pfam" id="PF06722"/>
    </source>
</evidence>
<comment type="similarity">
    <text evidence="1">Belongs to the glycosyltransferase 28 family.</text>
</comment>
<dbReference type="SUPFAM" id="SSF53756">
    <property type="entry name" value="UDP-Glycosyltransferase/glycogen phosphorylase"/>
    <property type="match status" value="1"/>
</dbReference>
<dbReference type="RefSeq" id="WP_017621658.1">
    <property type="nucleotide sequence ID" value="NZ_ANBG01000432.1"/>
</dbReference>
<dbReference type="PANTHER" id="PTHR48050:SF13">
    <property type="entry name" value="STEROL 3-BETA-GLUCOSYLTRANSFERASE UGT80A2"/>
    <property type="match status" value="1"/>
</dbReference>
<dbReference type="FunFam" id="3.40.50.2000:FF:000072">
    <property type="entry name" value="Glycosyl transferase"/>
    <property type="match status" value="1"/>
</dbReference>
<dbReference type="Pfam" id="PF21036">
    <property type="entry name" value="EryCIII-like_N"/>
    <property type="match status" value="1"/>
</dbReference>
<dbReference type="InterPro" id="IPR002213">
    <property type="entry name" value="UDP_glucos_trans"/>
</dbReference>
<reference evidence="7 8" key="1">
    <citation type="submission" date="2017-08" db="EMBL/GenBank/DDBJ databases">
        <title>The complete genome sequence of Nocardiopsis gilva YIM 90087.</title>
        <authorList>
            <person name="Yin M."/>
            <person name="Tang S."/>
        </authorList>
    </citation>
    <scope>NUCLEOTIDE SEQUENCE [LARGE SCALE GENOMIC DNA]</scope>
    <source>
        <strain evidence="7 8">YIM 90087</strain>
    </source>
</reference>
<keyword evidence="4" id="KW-0045">Antibiotic biosynthesis</keyword>
<accession>A0A223S151</accession>
<evidence type="ECO:0000256" key="2">
    <source>
        <dbReference type="ARBA" id="ARBA00022676"/>
    </source>
</evidence>
<dbReference type="InterPro" id="IPR030953">
    <property type="entry name" value="Glycosyl_450act"/>
</dbReference>
<keyword evidence="2" id="KW-0328">Glycosyltransferase</keyword>
<dbReference type="PANTHER" id="PTHR48050">
    <property type="entry name" value="STEROL 3-BETA-GLUCOSYLTRANSFERASE"/>
    <property type="match status" value="1"/>
</dbReference>
<dbReference type="AlphaFoldDB" id="A0A223S151"/>
<evidence type="ECO:0000313" key="8">
    <source>
        <dbReference type="Proteomes" id="UP000215005"/>
    </source>
</evidence>
<dbReference type="Proteomes" id="UP000215005">
    <property type="component" value="Chromosome"/>
</dbReference>
<dbReference type="KEGG" id="ngv:CDO52_02825"/>
<dbReference type="Gene3D" id="3.40.50.2000">
    <property type="entry name" value="Glycogen Phosphorylase B"/>
    <property type="match status" value="2"/>
</dbReference>
<organism evidence="7 8">
    <name type="scientific">Nocardiopsis gilva YIM 90087</name>
    <dbReference type="NCBI Taxonomy" id="1235441"/>
    <lineage>
        <taxon>Bacteria</taxon>
        <taxon>Bacillati</taxon>
        <taxon>Actinomycetota</taxon>
        <taxon>Actinomycetes</taxon>
        <taxon>Streptosporangiales</taxon>
        <taxon>Nocardiopsidaceae</taxon>
        <taxon>Nocardiopsis</taxon>
    </lineage>
</organism>
<evidence type="ECO:0000256" key="1">
    <source>
        <dbReference type="ARBA" id="ARBA00006962"/>
    </source>
</evidence>
<dbReference type="NCBIfam" id="TIGR04516">
    <property type="entry name" value="glycosyl_450act"/>
    <property type="match status" value="1"/>
</dbReference>
<dbReference type="InterPro" id="IPR048284">
    <property type="entry name" value="EryCIII-like_N"/>
</dbReference>
<protein>
    <submittedName>
        <fullName evidence="7">Glycosyl transferase family 28</fullName>
    </submittedName>
</protein>
<evidence type="ECO:0000259" key="6">
    <source>
        <dbReference type="Pfam" id="PF21036"/>
    </source>
</evidence>